<evidence type="ECO:0000313" key="2">
    <source>
        <dbReference type="Proteomes" id="UP000299102"/>
    </source>
</evidence>
<dbReference type="EMBL" id="BGZK01001230">
    <property type="protein sequence ID" value="GBP74969.1"/>
    <property type="molecule type" value="Genomic_DNA"/>
</dbReference>
<organism evidence="1 2">
    <name type="scientific">Eumeta variegata</name>
    <name type="common">Bagworm moth</name>
    <name type="synonym">Eumeta japonica</name>
    <dbReference type="NCBI Taxonomy" id="151549"/>
    <lineage>
        <taxon>Eukaryota</taxon>
        <taxon>Metazoa</taxon>
        <taxon>Ecdysozoa</taxon>
        <taxon>Arthropoda</taxon>
        <taxon>Hexapoda</taxon>
        <taxon>Insecta</taxon>
        <taxon>Pterygota</taxon>
        <taxon>Neoptera</taxon>
        <taxon>Endopterygota</taxon>
        <taxon>Lepidoptera</taxon>
        <taxon>Glossata</taxon>
        <taxon>Ditrysia</taxon>
        <taxon>Tineoidea</taxon>
        <taxon>Psychidae</taxon>
        <taxon>Oiketicinae</taxon>
        <taxon>Eumeta</taxon>
    </lineage>
</organism>
<protein>
    <submittedName>
        <fullName evidence="1">Uncharacterized protein</fullName>
    </submittedName>
</protein>
<dbReference type="AlphaFoldDB" id="A0A4C1YK20"/>
<name>A0A4C1YK20_EUMVA</name>
<accession>A0A4C1YK20</accession>
<keyword evidence="2" id="KW-1185">Reference proteome</keyword>
<gene>
    <name evidence="1" type="ORF">EVAR_60897_1</name>
</gene>
<comment type="caution">
    <text evidence="1">The sequence shown here is derived from an EMBL/GenBank/DDBJ whole genome shotgun (WGS) entry which is preliminary data.</text>
</comment>
<evidence type="ECO:0000313" key="1">
    <source>
        <dbReference type="EMBL" id="GBP74969.1"/>
    </source>
</evidence>
<sequence>MRGYSSLANITPHSALRRASRRLAIAAALLDASAVARQRLAVGRNFSERLSITLSEEVQDGDEVIFGEEKNKDEHVHGQCEIFVQRESL</sequence>
<reference evidence="1 2" key="1">
    <citation type="journal article" date="2019" name="Commun. Biol.">
        <title>The bagworm genome reveals a unique fibroin gene that provides high tensile strength.</title>
        <authorList>
            <person name="Kono N."/>
            <person name="Nakamura H."/>
            <person name="Ohtoshi R."/>
            <person name="Tomita M."/>
            <person name="Numata K."/>
            <person name="Arakawa K."/>
        </authorList>
    </citation>
    <scope>NUCLEOTIDE SEQUENCE [LARGE SCALE GENOMIC DNA]</scope>
</reference>
<proteinExistence type="predicted"/>
<dbReference type="Proteomes" id="UP000299102">
    <property type="component" value="Unassembled WGS sequence"/>
</dbReference>